<accession>F0JJG9</accession>
<dbReference type="KEGG" id="ddn:DND132_2865"/>
<keyword evidence="4" id="KW-1185">Reference proteome</keyword>
<dbReference type="RefSeq" id="WP_014323492.1">
    <property type="nucleotide sequence ID" value="NC_016803.1"/>
</dbReference>
<evidence type="ECO:0000313" key="4">
    <source>
        <dbReference type="Proteomes" id="UP000007845"/>
    </source>
</evidence>
<protein>
    <submittedName>
        <fullName evidence="3">Uncharacterized protein</fullName>
    </submittedName>
</protein>
<dbReference type="Gene3D" id="2.40.50.200">
    <property type="entry name" value="Bacterial OB-fold"/>
    <property type="match status" value="1"/>
</dbReference>
<keyword evidence="1 2" id="KW-0732">Signal</keyword>
<dbReference type="SUPFAM" id="SSF101756">
    <property type="entry name" value="Hypothetical protein YgiW"/>
    <property type="match status" value="1"/>
</dbReference>
<dbReference type="PANTHER" id="PTHR36571">
    <property type="entry name" value="PROTEIN YGIW"/>
    <property type="match status" value="1"/>
</dbReference>
<evidence type="ECO:0000313" key="3">
    <source>
        <dbReference type="EMBL" id="EGB16068.1"/>
    </source>
</evidence>
<dbReference type="InterPro" id="IPR005220">
    <property type="entry name" value="CarO-like"/>
</dbReference>
<dbReference type="PANTHER" id="PTHR36571:SF1">
    <property type="entry name" value="PROTEIN YGIW"/>
    <property type="match status" value="1"/>
</dbReference>
<dbReference type="EMBL" id="CP003220">
    <property type="protein sequence ID" value="EGB16068.1"/>
    <property type="molecule type" value="Genomic_DNA"/>
</dbReference>
<proteinExistence type="predicted"/>
<gene>
    <name evidence="3" type="ORF">DND132_2865</name>
</gene>
<dbReference type="Pfam" id="PF04076">
    <property type="entry name" value="BOF"/>
    <property type="match status" value="1"/>
</dbReference>
<name>F0JJG9_9BACT</name>
<evidence type="ECO:0000256" key="2">
    <source>
        <dbReference type="SAM" id="SignalP"/>
    </source>
</evidence>
<reference evidence="3 4" key="1">
    <citation type="journal article" date="2011" name="J. Bacteriol.">
        <title>Genome sequence of the mercury-methylating strain Desulfovibrio desulfuricans ND132.</title>
        <authorList>
            <person name="Brown S.D."/>
            <person name="Gilmour C.C."/>
            <person name="Kucken A.M."/>
            <person name="Wall J.D."/>
            <person name="Elias D.A."/>
            <person name="Brandt C.C."/>
            <person name="Podar M."/>
            <person name="Chertkov O."/>
            <person name="Held B."/>
            <person name="Bruce D.C."/>
            <person name="Detter J.C."/>
            <person name="Tapia R."/>
            <person name="Han C.S."/>
            <person name="Goodwin L.A."/>
            <person name="Cheng J.F."/>
            <person name="Pitluck S."/>
            <person name="Woyke T."/>
            <person name="Mikhailova N."/>
            <person name="Ivanova N.N."/>
            <person name="Han J."/>
            <person name="Lucas S."/>
            <person name="Lapidus A.L."/>
            <person name="Land M.L."/>
            <person name="Hauser L.J."/>
            <person name="Palumbo A.V."/>
        </authorList>
    </citation>
    <scope>NUCLEOTIDE SEQUENCE [LARGE SCALE GENOMIC DNA]</scope>
    <source>
        <strain evidence="3 4">ND132</strain>
    </source>
</reference>
<evidence type="ECO:0000256" key="1">
    <source>
        <dbReference type="ARBA" id="ARBA00022729"/>
    </source>
</evidence>
<organism evidence="3 4">
    <name type="scientific">Pseudodesulfovibrio mercurii</name>
    <dbReference type="NCBI Taxonomy" id="641491"/>
    <lineage>
        <taxon>Bacteria</taxon>
        <taxon>Pseudomonadati</taxon>
        <taxon>Thermodesulfobacteriota</taxon>
        <taxon>Desulfovibrionia</taxon>
        <taxon>Desulfovibrionales</taxon>
        <taxon>Desulfovibrionaceae</taxon>
    </lineage>
</organism>
<dbReference type="NCBIfam" id="NF033674">
    <property type="entry name" value="stress_OB_fold"/>
    <property type="match status" value="1"/>
</dbReference>
<sequence precursor="true">MKRFTFALMLVFTVFAATAFAAANTFAGSFQSQDMRAHTVAAANASGMDTGVALHGHIVKVINNDSVLFSDNTGELLVHIENAETNPAALTHADVDINGKIVGDLMYTEVQADSVTLDK</sequence>
<dbReference type="HOGENOM" id="CLU_118907_0_2_7"/>
<feature type="signal peptide" evidence="2">
    <location>
        <begin position="1"/>
        <end position="21"/>
    </location>
</feature>
<dbReference type="AlphaFoldDB" id="F0JJG9"/>
<dbReference type="InterPro" id="IPR036700">
    <property type="entry name" value="BOBF_sf"/>
</dbReference>
<feature type="chain" id="PRO_5003252025" evidence="2">
    <location>
        <begin position="22"/>
        <end position="119"/>
    </location>
</feature>
<dbReference type="STRING" id="641491.DND132_2865"/>
<dbReference type="Proteomes" id="UP000007845">
    <property type="component" value="Chromosome"/>
</dbReference>